<protein>
    <recommendedName>
        <fullName evidence="4">CENP-V/GFA domain-containing protein</fullName>
    </recommendedName>
</protein>
<organism evidence="5 6">
    <name type="scientific">Cavenderia fasciculata</name>
    <name type="common">Slime mold</name>
    <name type="synonym">Dictyostelium fasciculatum</name>
    <dbReference type="NCBI Taxonomy" id="261658"/>
    <lineage>
        <taxon>Eukaryota</taxon>
        <taxon>Amoebozoa</taxon>
        <taxon>Evosea</taxon>
        <taxon>Eumycetozoa</taxon>
        <taxon>Dictyostelia</taxon>
        <taxon>Acytosteliales</taxon>
        <taxon>Cavenderiaceae</taxon>
        <taxon>Cavenderia</taxon>
    </lineage>
</organism>
<feature type="domain" description="CENP-V/GFA" evidence="4">
    <location>
        <begin position="23"/>
        <end position="136"/>
    </location>
</feature>
<dbReference type="Pfam" id="PF04828">
    <property type="entry name" value="GFA"/>
    <property type="match status" value="1"/>
</dbReference>
<dbReference type="KEGG" id="dfa:DFA_10257"/>
<sequence length="156" mass="17206">MEPAQKPIANSKPELFPDTVTTYHGSCHCGAVKYEVDLDLNRTKLGKCNCSICSKIRILGTIVKPDCFRIIQGKDNLTDYQFGTKSSHHTFCKTCGVHPFGEGFIEQIGGAYVGIAINCLDDVTEEQKDSMFVSYCNDVLSLSLFHSFGNRIGQSV</sequence>
<dbReference type="SUPFAM" id="SSF51316">
    <property type="entry name" value="Mss4-like"/>
    <property type="match status" value="1"/>
</dbReference>
<dbReference type="STRING" id="1054147.F4Q9Q3"/>
<accession>F4Q9Q3</accession>
<evidence type="ECO:0000256" key="3">
    <source>
        <dbReference type="ARBA" id="ARBA00022833"/>
    </source>
</evidence>
<evidence type="ECO:0000313" key="6">
    <source>
        <dbReference type="Proteomes" id="UP000007797"/>
    </source>
</evidence>
<dbReference type="InterPro" id="IPR052355">
    <property type="entry name" value="CENP-V-like"/>
</dbReference>
<evidence type="ECO:0000313" key="5">
    <source>
        <dbReference type="EMBL" id="EGG15422.1"/>
    </source>
</evidence>
<dbReference type="RefSeq" id="XP_004354164.1">
    <property type="nucleotide sequence ID" value="XM_004354112.1"/>
</dbReference>
<dbReference type="GeneID" id="14867015"/>
<dbReference type="AlphaFoldDB" id="F4Q9Q3"/>
<keyword evidence="3" id="KW-0862">Zinc</keyword>
<dbReference type="PANTHER" id="PTHR28620:SF1">
    <property type="entry name" value="CENP-V_GFA DOMAIN-CONTAINING PROTEIN"/>
    <property type="match status" value="1"/>
</dbReference>
<keyword evidence="2" id="KW-0479">Metal-binding</keyword>
<dbReference type="InterPro" id="IPR011057">
    <property type="entry name" value="Mss4-like_sf"/>
</dbReference>
<dbReference type="Proteomes" id="UP000007797">
    <property type="component" value="Unassembled WGS sequence"/>
</dbReference>
<dbReference type="Gene3D" id="2.170.150.70">
    <property type="match status" value="1"/>
</dbReference>
<keyword evidence="6" id="KW-1185">Reference proteome</keyword>
<dbReference type="GO" id="GO:0016846">
    <property type="term" value="F:carbon-sulfur lyase activity"/>
    <property type="evidence" value="ECO:0007669"/>
    <property type="project" value="InterPro"/>
</dbReference>
<dbReference type="GO" id="GO:0046872">
    <property type="term" value="F:metal ion binding"/>
    <property type="evidence" value="ECO:0007669"/>
    <property type="project" value="UniProtKB-KW"/>
</dbReference>
<name>F4Q9Q3_CACFS</name>
<evidence type="ECO:0000256" key="2">
    <source>
        <dbReference type="ARBA" id="ARBA00022723"/>
    </source>
</evidence>
<dbReference type="PANTHER" id="PTHR28620">
    <property type="entry name" value="CENTROMERE PROTEIN V"/>
    <property type="match status" value="1"/>
</dbReference>
<gene>
    <name evidence="5" type="ORF">DFA_10257</name>
</gene>
<dbReference type="InterPro" id="IPR006913">
    <property type="entry name" value="CENP-V/GFA"/>
</dbReference>
<evidence type="ECO:0000256" key="1">
    <source>
        <dbReference type="ARBA" id="ARBA00005495"/>
    </source>
</evidence>
<dbReference type="PROSITE" id="PS51891">
    <property type="entry name" value="CENP_V_GFA"/>
    <property type="match status" value="1"/>
</dbReference>
<evidence type="ECO:0000259" key="4">
    <source>
        <dbReference type="PROSITE" id="PS51891"/>
    </source>
</evidence>
<proteinExistence type="inferred from homology"/>
<comment type="similarity">
    <text evidence="1">Belongs to the Gfa family.</text>
</comment>
<dbReference type="OrthoDB" id="2993351at2759"/>
<dbReference type="EMBL" id="GL883026">
    <property type="protein sequence ID" value="EGG15422.1"/>
    <property type="molecule type" value="Genomic_DNA"/>
</dbReference>
<reference evidence="6" key="1">
    <citation type="journal article" date="2011" name="Genome Res.">
        <title>Phylogeny-wide analysis of social amoeba genomes highlights ancient origins for complex intercellular communication.</title>
        <authorList>
            <person name="Heidel A.J."/>
            <person name="Lawal H.M."/>
            <person name="Felder M."/>
            <person name="Schilde C."/>
            <person name="Helps N.R."/>
            <person name="Tunggal B."/>
            <person name="Rivero F."/>
            <person name="John U."/>
            <person name="Schleicher M."/>
            <person name="Eichinger L."/>
            <person name="Platzer M."/>
            <person name="Noegel A.A."/>
            <person name="Schaap P."/>
            <person name="Gloeckner G."/>
        </authorList>
    </citation>
    <scope>NUCLEOTIDE SEQUENCE [LARGE SCALE GENOMIC DNA]</scope>
    <source>
        <strain evidence="6">SH3</strain>
    </source>
</reference>